<protein>
    <submittedName>
        <fullName evidence="7">2,4-dienoyl-CoA reductase</fullName>
    </submittedName>
</protein>
<proteinExistence type="predicted"/>
<keyword evidence="3" id="KW-0288">FMN</keyword>
<name>A0A1M6JB62_MALRU</name>
<dbReference type="GO" id="GO:0010181">
    <property type="term" value="F:FMN binding"/>
    <property type="evidence" value="ECO:0007669"/>
    <property type="project" value="InterPro"/>
</dbReference>
<comment type="cofactor">
    <cofactor evidence="1">
        <name>FMN</name>
        <dbReference type="ChEBI" id="CHEBI:58210"/>
    </cofactor>
</comment>
<dbReference type="RefSeq" id="WP_072908953.1">
    <property type="nucleotide sequence ID" value="NZ_FQZT01000008.1"/>
</dbReference>
<dbReference type="InterPro" id="IPR044152">
    <property type="entry name" value="YqjM-like"/>
</dbReference>
<sequence>MSKLFTPIALRSLKIRNRIFVSPMCQYSCVDGIATNWHLVHYGSRAVGGSGMVMVEATAVLPEGRISPSDCGLWNDQQAEAFKPITQFISEHGAIPGVQLAHAGRKASTEPPWLGGKVVALKNGGWQPVAPSSLAFSAGMPKPKALDEKDMEKICAAFVAAAERAFCAGFQVVEVHMAHGYLLHQFLSPLSNQRSDQYGGSLENRMRFPLKVAEKVRDFWPDDLPVLVRISATDWTEKGWDLEQSLELCSKLKEIGIDLIDCSTGGLIPDAVIPVAPGFQVPMAAEIKKEVGIPTGTVGLITKPEQAEQIIVTGQADAVFLARELLRDPQWPLKAAKALTFDYPWPLQYERAKI</sequence>
<dbReference type="SUPFAM" id="SSF51395">
    <property type="entry name" value="FMN-linked oxidoreductases"/>
    <property type="match status" value="1"/>
</dbReference>
<dbReference type="Gene3D" id="3.20.20.70">
    <property type="entry name" value="Aldolase class I"/>
    <property type="match status" value="1"/>
</dbReference>
<dbReference type="EMBL" id="FQZT01000008">
    <property type="protein sequence ID" value="SHJ43949.1"/>
    <property type="molecule type" value="Genomic_DNA"/>
</dbReference>
<evidence type="ECO:0000313" key="8">
    <source>
        <dbReference type="Proteomes" id="UP000184171"/>
    </source>
</evidence>
<dbReference type="GO" id="GO:0050661">
    <property type="term" value="F:NADP binding"/>
    <property type="evidence" value="ECO:0007669"/>
    <property type="project" value="InterPro"/>
</dbReference>
<dbReference type="AlphaFoldDB" id="A0A1M6JB62"/>
<evidence type="ECO:0000256" key="3">
    <source>
        <dbReference type="ARBA" id="ARBA00022643"/>
    </source>
</evidence>
<keyword evidence="2" id="KW-0285">Flavoprotein</keyword>
<evidence type="ECO:0000313" key="7">
    <source>
        <dbReference type="EMBL" id="SHJ43949.1"/>
    </source>
</evidence>
<evidence type="ECO:0000256" key="4">
    <source>
        <dbReference type="ARBA" id="ARBA00022857"/>
    </source>
</evidence>
<dbReference type="PANTHER" id="PTHR43303">
    <property type="entry name" value="NADPH DEHYDROGENASE C23G7.10C-RELATED"/>
    <property type="match status" value="1"/>
</dbReference>
<dbReference type="OrthoDB" id="9784632at2"/>
<evidence type="ECO:0000259" key="6">
    <source>
        <dbReference type="Pfam" id="PF00724"/>
    </source>
</evidence>
<dbReference type="GO" id="GO:0003959">
    <property type="term" value="F:NADPH dehydrogenase activity"/>
    <property type="evidence" value="ECO:0007669"/>
    <property type="project" value="InterPro"/>
</dbReference>
<organism evidence="7 8">
    <name type="scientific">Malonomonas rubra DSM 5091</name>
    <dbReference type="NCBI Taxonomy" id="1122189"/>
    <lineage>
        <taxon>Bacteria</taxon>
        <taxon>Pseudomonadati</taxon>
        <taxon>Thermodesulfobacteriota</taxon>
        <taxon>Desulfuromonadia</taxon>
        <taxon>Desulfuromonadales</taxon>
        <taxon>Geopsychrobacteraceae</taxon>
        <taxon>Malonomonas</taxon>
    </lineage>
</organism>
<evidence type="ECO:0000256" key="2">
    <source>
        <dbReference type="ARBA" id="ARBA00022630"/>
    </source>
</evidence>
<dbReference type="STRING" id="1122189.SAMN02745165_02377"/>
<evidence type="ECO:0000256" key="5">
    <source>
        <dbReference type="ARBA" id="ARBA00023002"/>
    </source>
</evidence>
<accession>A0A1M6JB62</accession>
<feature type="domain" description="NADH:flavin oxidoreductase/NADH oxidase N-terminal" evidence="6">
    <location>
        <begin position="3"/>
        <end position="339"/>
    </location>
</feature>
<dbReference type="PANTHER" id="PTHR43303:SF4">
    <property type="entry name" value="NADPH DEHYDROGENASE C23G7.10C-RELATED"/>
    <property type="match status" value="1"/>
</dbReference>
<keyword evidence="8" id="KW-1185">Reference proteome</keyword>
<evidence type="ECO:0000256" key="1">
    <source>
        <dbReference type="ARBA" id="ARBA00001917"/>
    </source>
</evidence>
<dbReference type="Pfam" id="PF00724">
    <property type="entry name" value="Oxidored_FMN"/>
    <property type="match status" value="1"/>
</dbReference>
<dbReference type="Proteomes" id="UP000184171">
    <property type="component" value="Unassembled WGS sequence"/>
</dbReference>
<keyword evidence="4" id="KW-0521">NADP</keyword>
<dbReference type="InterPro" id="IPR001155">
    <property type="entry name" value="OxRdtase_FMN_N"/>
</dbReference>
<gene>
    <name evidence="7" type="ORF">SAMN02745165_02377</name>
</gene>
<dbReference type="CDD" id="cd02932">
    <property type="entry name" value="OYE_YqiM_FMN"/>
    <property type="match status" value="1"/>
</dbReference>
<reference evidence="7 8" key="1">
    <citation type="submission" date="2016-11" db="EMBL/GenBank/DDBJ databases">
        <authorList>
            <person name="Jaros S."/>
            <person name="Januszkiewicz K."/>
            <person name="Wedrychowicz H."/>
        </authorList>
    </citation>
    <scope>NUCLEOTIDE SEQUENCE [LARGE SCALE GENOMIC DNA]</scope>
    <source>
        <strain evidence="7 8">DSM 5091</strain>
    </source>
</reference>
<dbReference type="InterPro" id="IPR013785">
    <property type="entry name" value="Aldolase_TIM"/>
</dbReference>
<keyword evidence="5" id="KW-0560">Oxidoreductase</keyword>